<accession>A0A1H6YQZ4</accession>
<gene>
    <name evidence="1" type="ORF">SAMN05660742_10775</name>
</gene>
<reference evidence="1 2" key="1">
    <citation type="submission" date="2016-10" db="EMBL/GenBank/DDBJ databases">
        <authorList>
            <person name="de Groot N.N."/>
        </authorList>
    </citation>
    <scope>NUCLEOTIDE SEQUENCE [LARGE SCALE GENOMIC DNA]</scope>
    <source>
        <strain evidence="1 2">DSM 2179</strain>
    </source>
</reference>
<evidence type="ECO:0000313" key="2">
    <source>
        <dbReference type="Proteomes" id="UP000199662"/>
    </source>
</evidence>
<sequence length="188" mass="21644">MSYTNFQVGEKFPLPISTPGEGGLFQYDINGLMFILKLNKTDIIAVEAFRTGKMELALFAENDILFFLYKIDGIFKDDWGDCPYSVKFQKAAMRPDFNKPQESEIHLYLVDNRLDVLLAMRTIKLNDEFKTKLRTAAQEQLNKPFNSTEYMASVQNVWRKYTSAQMREKAIAIQNVAFALPTKTPPLH</sequence>
<organism evidence="1 2">
    <name type="scientific">Propionispira arboris</name>
    <dbReference type="NCBI Taxonomy" id="84035"/>
    <lineage>
        <taxon>Bacteria</taxon>
        <taxon>Bacillati</taxon>
        <taxon>Bacillota</taxon>
        <taxon>Negativicutes</taxon>
        <taxon>Selenomonadales</taxon>
        <taxon>Selenomonadaceae</taxon>
        <taxon>Propionispira</taxon>
    </lineage>
</organism>
<dbReference type="EMBL" id="FNZK01000007">
    <property type="protein sequence ID" value="SEJ42244.1"/>
    <property type="molecule type" value="Genomic_DNA"/>
</dbReference>
<dbReference type="Proteomes" id="UP000199662">
    <property type="component" value="Unassembled WGS sequence"/>
</dbReference>
<dbReference type="RefSeq" id="WP_091830900.1">
    <property type="nucleotide sequence ID" value="NZ_FNZK01000007.1"/>
</dbReference>
<keyword evidence="2" id="KW-1185">Reference proteome</keyword>
<evidence type="ECO:0000313" key="1">
    <source>
        <dbReference type="EMBL" id="SEJ42244.1"/>
    </source>
</evidence>
<name>A0A1H6YQZ4_9FIRM</name>
<protein>
    <submittedName>
        <fullName evidence="1">Uncharacterized protein</fullName>
    </submittedName>
</protein>
<dbReference type="AlphaFoldDB" id="A0A1H6YQZ4"/>
<proteinExistence type="predicted"/>